<comment type="caution">
    <text evidence="9">The sequence shown here is derived from an EMBL/GenBank/DDBJ whole genome shotgun (WGS) entry which is preliminary data.</text>
</comment>
<feature type="transmembrane region" description="Helical" evidence="7">
    <location>
        <begin position="104"/>
        <end position="124"/>
    </location>
</feature>
<feature type="region of interest" description="Disordered" evidence="6">
    <location>
        <begin position="43"/>
        <end position="76"/>
    </location>
</feature>
<evidence type="ECO:0000313" key="10">
    <source>
        <dbReference type="Proteomes" id="UP000293360"/>
    </source>
</evidence>
<evidence type="ECO:0000256" key="4">
    <source>
        <dbReference type="ARBA" id="ARBA00022989"/>
    </source>
</evidence>
<feature type="transmembrane region" description="Helical" evidence="7">
    <location>
        <begin position="136"/>
        <end position="155"/>
    </location>
</feature>
<keyword evidence="5 7" id="KW-0472">Membrane</keyword>
<feature type="transmembrane region" description="Helical" evidence="7">
    <location>
        <begin position="417"/>
        <end position="438"/>
    </location>
</feature>
<evidence type="ECO:0000256" key="3">
    <source>
        <dbReference type="ARBA" id="ARBA00022692"/>
    </source>
</evidence>
<feature type="transmembrane region" description="Helical" evidence="7">
    <location>
        <begin position="192"/>
        <end position="215"/>
    </location>
</feature>
<feature type="region of interest" description="Disordered" evidence="6">
    <location>
        <begin position="1"/>
        <end position="20"/>
    </location>
</feature>
<sequence>MEKKKHRPSDAESVPDLSYEEGVTGTDVYVVSEPAPISIDVEKAENAGGNTPACENRTVVDWDGPDDPENPQNWTSTKKWATSSTIFAPATPQAMSDFGSDNQVYATLLISIYVIGLAFGPLFLSPLSELYGRNPLMHTANLLFLAAAVACALSVNIPMLMFFRFMLGVSTISLGGGYVADMMEPERRQRAMNVWTVGPVLAPVVGPIAGGFLSLKTNWRWTFGLLSITVGSKPASIDVTFLTKHKGAIALLGCFLFLPETYPPRLLNLRAARIRKATGNQLLRSKYDKGQRPAQLFCLSVIRPTKMLVRSPIIVIVSLFLAVAYSYMYLMFATFNNVFAETYGFNAGQTGLCYLGLGIGCLFGQYTLDLFMKRHMTKQLDENGKLQPEDQLRPLAVGGCLLSAGLFWYGWSVEYRVHWMVPLLGTSVCGIAITFFFLAVQTYLVEAYTVYAASALAANTAVRCVFGVTVPLAGPLLYSRLGLGWGNSLLGVLALTVVPASVWLLKYGERIRNNPKFRPEL</sequence>
<evidence type="ECO:0000256" key="2">
    <source>
        <dbReference type="ARBA" id="ARBA00008335"/>
    </source>
</evidence>
<dbReference type="PANTHER" id="PTHR23502:SF68">
    <property type="entry name" value="MULTIDRUG TRANSPORTER, PUTATIVE (AFU_ORTHOLOGUE AFUA_3G01120)-RELATED"/>
    <property type="match status" value="1"/>
</dbReference>
<evidence type="ECO:0000256" key="7">
    <source>
        <dbReference type="SAM" id="Phobius"/>
    </source>
</evidence>
<feature type="domain" description="Major facilitator superfamily (MFS) profile" evidence="8">
    <location>
        <begin position="13"/>
        <end position="512"/>
    </location>
</feature>
<keyword evidence="3 7" id="KW-0812">Transmembrane</keyword>
<dbReference type="PROSITE" id="PS50850">
    <property type="entry name" value="MFS"/>
    <property type="match status" value="1"/>
</dbReference>
<dbReference type="EMBL" id="QJNU01000615">
    <property type="protein sequence ID" value="RYO92116.1"/>
    <property type="molecule type" value="Genomic_DNA"/>
</dbReference>
<evidence type="ECO:0000256" key="6">
    <source>
        <dbReference type="SAM" id="MobiDB-lite"/>
    </source>
</evidence>
<dbReference type="FunFam" id="1.20.1250.20:FF:000011">
    <property type="entry name" value="MFS multidrug transporter, putative"/>
    <property type="match status" value="1"/>
</dbReference>
<feature type="transmembrane region" description="Helical" evidence="7">
    <location>
        <begin position="352"/>
        <end position="371"/>
    </location>
</feature>
<dbReference type="InterPro" id="IPR036259">
    <property type="entry name" value="MFS_trans_sf"/>
</dbReference>
<dbReference type="InterPro" id="IPR011701">
    <property type="entry name" value="MFS"/>
</dbReference>
<dbReference type="CDD" id="cd17323">
    <property type="entry name" value="MFS_Tpo1_MDR_like"/>
    <property type="match status" value="1"/>
</dbReference>
<dbReference type="AlphaFoldDB" id="A0A4V1X9C0"/>
<comment type="subcellular location">
    <subcellularLocation>
        <location evidence="1">Membrane</location>
        <topology evidence="1">Multi-pass membrane protein</topology>
    </subcellularLocation>
</comment>
<proteinExistence type="inferred from homology"/>
<reference evidence="9 10" key="1">
    <citation type="submission" date="2018-06" db="EMBL/GenBank/DDBJ databases">
        <title>Complete Genomes of Monosporascus.</title>
        <authorList>
            <person name="Robinson A.J."/>
            <person name="Natvig D.O."/>
        </authorList>
    </citation>
    <scope>NUCLEOTIDE SEQUENCE [LARGE SCALE GENOMIC DNA]</scope>
    <source>
        <strain evidence="9 10">CBS 110550</strain>
    </source>
</reference>
<dbReference type="InterPro" id="IPR020846">
    <property type="entry name" value="MFS_dom"/>
</dbReference>
<dbReference type="GO" id="GO:0016020">
    <property type="term" value="C:membrane"/>
    <property type="evidence" value="ECO:0007669"/>
    <property type="project" value="UniProtKB-SubCell"/>
</dbReference>
<name>A0A4V1X9C0_9PEZI</name>
<keyword evidence="4 7" id="KW-1133">Transmembrane helix</keyword>
<dbReference type="Gene3D" id="1.20.1250.20">
    <property type="entry name" value="MFS general substrate transporter like domains"/>
    <property type="match status" value="1"/>
</dbReference>
<feature type="transmembrane region" description="Helical" evidence="7">
    <location>
        <begin position="392"/>
        <end position="411"/>
    </location>
</feature>
<feature type="transmembrane region" description="Helical" evidence="7">
    <location>
        <begin position="313"/>
        <end position="332"/>
    </location>
</feature>
<feature type="transmembrane region" description="Helical" evidence="7">
    <location>
        <begin position="485"/>
        <end position="505"/>
    </location>
</feature>
<organism evidence="9 10">
    <name type="scientific">Monosporascus ibericus</name>
    <dbReference type="NCBI Taxonomy" id="155417"/>
    <lineage>
        <taxon>Eukaryota</taxon>
        <taxon>Fungi</taxon>
        <taxon>Dikarya</taxon>
        <taxon>Ascomycota</taxon>
        <taxon>Pezizomycotina</taxon>
        <taxon>Sordariomycetes</taxon>
        <taxon>Xylariomycetidae</taxon>
        <taxon>Xylariales</taxon>
        <taxon>Xylariales incertae sedis</taxon>
        <taxon>Monosporascus</taxon>
    </lineage>
</organism>
<dbReference type="STRING" id="155417.A0A4V1X9C0"/>
<dbReference type="SUPFAM" id="SSF103473">
    <property type="entry name" value="MFS general substrate transporter"/>
    <property type="match status" value="1"/>
</dbReference>
<evidence type="ECO:0000313" key="9">
    <source>
        <dbReference type="EMBL" id="RYO92116.1"/>
    </source>
</evidence>
<dbReference type="PANTHER" id="PTHR23502">
    <property type="entry name" value="MAJOR FACILITATOR SUPERFAMILY"/>
    <property type="match status" value="1"/>
</dbReference>
<evidence type="ECO:0000259" key="8">
    <source>
        <dbReference type="PROSITE" id="PS50850"/>
    </source>
</evidence>
<gene>
    <name evidence="9" type="ORF">DL764_008185</name>
</gene>
<protein>
    <recommendedName>
        <fullName evidence="8">Major facilitator superfamily (MFS) profile domain-containing protein</fullName>
    </recommendedName>
</protein>
<accession>A0A4V1X9C0</accession>
<dbReference type="OrthoDB" id="5296287at2759"/>
<keyword evidence="10" id="KW-1185">Reference proteome</keyword>
<dbReference type="Pfam" id="PF07690">
    <property type="entry name" value="MFS_1"/>
    <property type="match status" value="1"/>
</dbReference>
<evidence type="ECO:0000256" key="1">
    <source>
        <dbReference type="ARBA" id="ARBA00004141"/>
    </source>
</evidence>
<comment type="similarity">
    <text evidence="2">Belongs to the major facilitator superfamily.</text>
</comment>
<dbReference type="GO" id="GO:0022857">
    <property type="term" value="F:transmembrane transporter activity"/>
    <property type="evidence" value="ECO:0007669"/>
    <property type="project" value="InterPro"/>
</dbReference>
<dbReference type="Proteomes" id="UP000293360">
    <property type="component" value="Unassembled WGS sequence"/>
</dbReference>
<evidence type="ECO:0000256" key="5">
    <source>
        <dbReference type="ARBA" id="ARBA00023136"/>
    </source>
</evidence>
<feature type="transmembrane region" description="Helical" evidence="7">
    <location>
        <begin position="450"/>
        <end position="473"/>
    </location>
</feature>